<sequence length="165" mass="19694">MFALMVLGVDTLIFDIAYISVWYLCLLAIVLQDITNVEVDKRTIIVHRYLFKPMVIEKEDINTIKGRDNIPRKYYIFINAFMLAGLALNFYFAYNGIQRDLLRNISMEETIFSVLSHSIIVFFWSIFFFNAEKRFRYPGFLEIRTSKDKFRFYTHKPAELRDLLM</sequence>
<evidence type="ECO:0000313" key="2">
    <source>
        <dbReference type="EMBL" id="SFM50621.1"/>
    </source>
</evidence>
<dbReference type="RefSeq" id="WP_091935535.1">
    <property type="nucleotide sequence ID" value="NZ_FOUJ01000002.1"/>
</dbReference>
<evidence type="ECO:0000256" key="1">
    <source>
        <dbReference type="SAM" id="Phobius"/>
    </source>
</evidence>
<keyword evidence="1" id="KW-0472">Membrane</keyword>
<keyword evidence="3" id="KW-1185">Reference proteome</keyword>
<keyword evidence="1" id="KW-0812">Transmembrane</keyword>
<dbReference type="OrthoDB" id="377390at2157"/>
<feature type="transmembrane region" description="Helical" evidence="1">
    <location>
        <begin position="12"/>
        <end position="31"/>
    </location>
</feature>
<protein>
    <submittedName>
        <fullName evidence="2">Uncharacterized protein</fullName>
    </submittedName>
</protein>
<dbReference type="STRING" id="487685.SAMN04488696_1528"/>
<name>A0A1I4RED1_9EURY</name>
<keyword evidence="1" id="KW-1133">Transmembrane helix</keyword>
<feature type="transmembrane region" description="Helical" evidence="1">
    <location>
        <begin position="74"/>
        <end position="94"/>
    </location>
</feature>
<proteinExistence type="predicted"/>
<reference evidence="3" key="1">
    <citation type="submission" date="2016-10" db="EMBL/GenBank/DDBJ databases">
        <authorList>
            <person name="Varghese N."/>
            <person name="Submissions S."/>
        </authorList>
    </citation>
    <scope>NUCLEOTIDE SEQUENCE [LARGE SCALE GENOMIC DNA]</scope>
    <source>
        <strain evidence="3">Mob M</strain>
    </source>
</reference>
<organism evidence="2 3">
    <name type="scientific">Methanolobus profundi</name>
    <dbReference type="NCBI Taxonomy" id="487685"/>
    <lineage>
        <taxon>Archaea</taxon>
        <taxon>Methanobacteriati</taxon>
        <taxon>Methanobacteriota</taxon>
        <taxon>Stenosarchaea group</taxon>
        <taxon>Methanomicrobia</taxon>
        <taxon>Methanosarcinales</taxon>
        <taxon>Methanosarcinaceae</taxon>
        <taxon>Methanolobus</taxon>
    </lineage>
</organism>
<feature type="transmembrane region" description="Helical" evidence="1">
    <location>
        <begin position="114"/>
        <end position="131"/>
    </location>
</feature>
<gene>
    <name evidence="2" type="ORF">SAMN04488696_1528</name>
</gene>
<dbReference type="EMBL" id="FOUJ01000002">
    <property type="protein sequence ID" value="SFM50621.1"/>
    <property type="molecule type" value="Genomic_DNA"/>
</dbReference>
<evidence type="ECO:0000313" key="3">
    <source>
        <dbReference type="Proteomes" id="UP000198535"/>
    </source>
</evidence>
<dbReference type="AlphaFoldDB" id="A0A1I4RED1"/>
<dbReference type="Proteomes" id="UP000198535">
    <property type="component" value="Unassembled WGS sequence"/>
</dbReference>
<accession>A0A1I4RED1</accession>